<dbReference type="PROSITE" id="PS50937">
    <property type="entry name" value="HTH_MERR_2"/>
    <property type="match status" value="1"/>
</dbReference>
<comment type="caution">
    <text evidence="3">The sequence shown here is derived from an EMBL/GenBank/DDBJ whole genome shotgun (WGS) entry which is preliminary data.</text>
</comment>
<keyword evidence="1" id="KW-1133">Transmembrane helix</keyword>
<keyword evidence="1" id="KW-0472">Membrane</keyword>
<dbReference type="CDD" id="cd04762">
    <property type="entry name" value="HTH_MerR-trunc"/>
    <property type="match status" value="1"/>
</dbReference>
<evidence type="ECO:0000313" key="4">
    <source>
        <dbReference type="Proteomes" id="UP000179221"/>
    </source>
</evidence>
<protein>
    <recommendedName>
        <fullName evidence="2">HTH merR-type domain-containing protein</fullName>
    </recommendedName>
</protein>
<keyword evidence="1" id="KW-0812">Transmembrane</keyword>
<dbReference type="GO" id="GO:0003677">
    <property type="term" value="F:DNA binding"/>
    <property type="evidence" value="ECO:0007669"/>
    <property type="project" value="InterPro"/>
</dbReference>
<proteinExistence type="predicted"/>
<evidence type="ECO:0000256" key="1">
    <source>
        <dbReference type="SAM" id="Phobius"/>
    </source>
</evidence>
<dbReference type="Pfam" id="PF00376">
    <property type="entry name" value="MerR"/>
    <property type="match status" value="1"/>
</dbReference>
<feature type="domain" description="HTH merR-type" evidence="2">
    <location>
        <begin position="9"/>
        <end position="48"/>
    </location>
</feature>
<evidence type="ECO:0000313" key="3">
    <source>
        <dbReference type="EMBL" id="OGM27049.1"/>
    </source>
</evidence>
<dbReference type="SMART" id="SM00422">
    <property type="entry name" value="HTH_MERR"/>
    <property type="match status" value="1"/>
</dbReference>
<name>A0A1F7YJJ2_9BACT</name>
<feature type="non-terminal residue" evidence="3">
    <location>
        <position position="3933"/>
    </location>
</feature>
<dbReference type="EMBL" id="MGGL01000007">
    <property type="protein sequence ID" value="OGM27049.1"/>
    <property type="molecule type" value="Genomic_DNA"/>
</dbReference>
<feature type="transmembrane region" description="Helical" evidence="1">
    <location>
        <begin position="111"/>
        <end position="129"/>
    </location>
</feature>
<reference evidence="3 4" key="1">
    <citation type="journal article" date="2016" name="Nat. Commun.">
        <title>Thousands of microbial genomes shed light on interconnected biogeochemical processes in an aquifer system.</title>
        <authorList>
            <person name="Anantharaman K."/>
            <person name="Brown C.T."/>
            <person name="Hug L.A."/>
            <person name="Sharon I."/>
            <person name="Castelle C.J."/>
            <person name="Probst A.J."/>
            <person name="Thomas B.C."/>
            <person name="Singh A."/>
            <person name="Wilkins M.J."/>
            <person name="Karaoz U."/>
            <person name="Brodie E.L."/>
            <person name="Williams K.H."/>
            <person name="Hubbard S.S."/>
            <person name="Banfield J.F."/>
        </authorList>
    </citation>
    <scope>NUCLEOTIDE SEQUENCE [LARGE SCALE GENOMIC DNA]</scope>
</reference>
<evidence type="ECO:0000259" key="2">
    <source>
        <dbReference type="PROSITE" id="PS50937"/>
    </source>
</evidence>
<gene>
    <name evidence="3" type="ORF">A2628_02810</name>
</gene>
<organism evidence="3 4">
    <name type="scientific">Candidatus Woesebacteria bacterium RIFCSPHIGHO2_01_FULL_40_22</name>
    <dbReference type="NCBI Taxonomy" id="1802499"/>
    <lineage>
        <taxon>Bacteria</taxon>
        <taxon>Candidatus Woeseibacteriota</taxon>
    </lineage>
</organism>
<dbReference type="InterPro" id="IPR000551">
    <property type="entry name" value="MerR-type_HTH_dom"/>
</dbReference>
<dbReference type="GO" id="GO:0006355">
    <property type="term" value="P:regulation of DNA-templated transcription"/>
    <property type="evidence" value="ECO:0007669"/>
    <property type="project" value="InterPro"/>
</dbReference>
<dbReference type="Gene3D" id="1.10.1660.10">
    <property type="match status" value="1"/>
</dbReference>
<accession>A0A1F7YJJ2</accession>
<dbReference type="SUPFAM" id="SSF46955">
    <property type="entry name" value="Putative DNA-binding domain"/>
    <property type="match status" value="1"/>
</dbReference>
<dbReference type="Proteomes" id="UP000179221">
    <property type="component" value="Unassembled WGS sequence"/>
</dbReference>
<sequence>MNYLPNKTYLTIHEAAAFLKVSTKTLRRWEKSGLLLAQRTSGGHRRYDIYSLDFFKKSKKELKTKLLLRELNSKLQKVKSSDIESNTVKTINYQEEYYPELPPFPVRSKKILFGSLISFTILVLGFAIIQSNFTNHQLLSIISKSPIYTKILAYKNTLQKSGNNAENSSKLGKIDSTSLTNVLADTTAFNAQTFNVYVDTNLLKNVDIGENLSVTGTATINNNLLAKGTTNDIAGTLNLSGNTLTSSADLTINPTGGGTKIGTGTPGSVDLTGSDLYITGDLEVDGTSYLPTINSSTITTTSLTGSTVTTSTLTINSESFTDLTGTGLQLSGGALQTTLGTAIDTSEITDATLLEADLNASNTPTADQILTYNSTTGGFTWATVSFTDTRGVDTVQESDVTINSVTATTIDFLGGDFDLLESPSGEINIQLAPILATVVGVAGNFDAGGTLTSGTGDAFQVTSSGTITIPGSEDITFGTIGLNDIGVSNITSGASRVGVYYSELANSTGTNVQDVLDDLDAAIGAGSSKWSQQTGFIYLSQTTDDVVIGGSTIAGGSLYFDESSANLYLGTNEAQNGILTLYSSGVGVTDPTITTDSSGNLIATSPNFNTTSTGINTTAIGATTPGTAAFTTLSTTGATTLGNNSSTVAVNSSVWDITTLGVASGFTGISSSGTITFSGLTIDGPVLTSGGILSSEAQLAIARGGTGGSTAPTSGQLLIGNAGNGYTVATLTDGTGISITEGSGSITIANSGVTSITGTANQVIASGATGAVTLSTPQDIATTSTPTFASMTLSAATNQLTLGTTNTTTINSVAPSASRVYTLPDFGSNDTFVGLAATQTLTNKTFTDNVTYIQDNLDNTKKLQLDLSNIGASTTTTLSLPAGVGASDTVCLYTTGNCVGLGGGVTTPGGTTNTLAKFTGASTIGDASITDTGSLVTLSTDVDFSLAGSENVTLSNSSLSSDLLSLSATIADTNSADLVQLVVTDNTATSGTGRGLYIEVGDGSASLDSAIAINHTDTTQVLTTGINITGDTSTAITTGINVSDPEIVTALAAGLNDLTGTNWSITGASGNMTGGTYNSQTISSAASFTGTVQVATSVTAPTYTGTGAVTLSSGGGNTLTLDSSSGSVIIASGDALQVNSGSVTSNNSAITIDSGSSNQVNIGSSDALSNGTWTISGAGAVSGVTTINASGSITAATAETINGIDISSGTVSDVVNLTINAGGDLTIGTIGLNDVGTSNLDSGASLVGVFDEFTYSSATTVQDVLDDLDAAIAAGTSKWTDAGAFTYLTNDTDDLVLGGTTVAGASLYFDESTANLYLGTNEALNGSLTLYSSGVGVTDALMSTDASANLLITSNNLSTTTTGINSTAIGATNASTGAFTTLSSTGVSTIGNGSTTVAVDSSSWDITAPGVASGLTGITSSGSITFSGLSSAGIVHNSAAGLLSTSAVNLAGGSSEITGILPVGNGGTGLDASTITNGQLLIGNDTNNNFDLATLTTGDGLGIINGAGSISLAIDHLDSADGTGVGVSYSGLEFQGSGNDELTLLQGCTADQILKWDDTNSQWECAGDEGSGTGSSKWTESGGLLYPNNYATVDLAIGANALAAPFSVDVSDNIVRIGDGGNDAFDPTINFYASDATDTGSLSYLDTDRFSFSGGDVAIGQTLILSTGASAGVSGGGLVDCDGTTQKLVWDDTTEEFACGTDQGSGAGGSKWTAGSLATYLTAGDTDLSVGTGTDTLTAPFSIDVSANRIRIGDAANDANTPGIDFYASDAADSGSLTYTDSDQFDFTLGDVVIDQKLILPSYSITANGSRVAQTTSFDSTASSQALYGVNLDITNNPTTNSNTGYGYYVTLNDAGSLANTVYGGYFDTTTVNTNDSTYGLAAQGDKADILLLGGKINSNNVAITIDAGSANSITLGAGDNLNLSGNFAQTGAGTLSTGTGAVSINGNTTFATGTTITQNGTGQVSFGGNVDTTNGLDVTGANLTVGGSNFSVAPGTGNTLISGTLGVTGLITASGGVTLPANQNLTLQSGTGTYSQTYSNTTGTAATINATNTSASGTSTLNAETVALTGTVTTGANTLNGLNFSNVTDLSNNTFNTINIGTGYDNFLVYNNAGFTGSLRGAALSDNRIYTLPNESGTICLDSNNCTFVSSFDVAAETGSNQTITTGDTLYINAGTGIDTVASATDIITVSVQSNSLDFAQFQDTLDLDAALTLNQGTNTWQQNYSGVATAQTLSLSDTGTGLNITSSSTGTLLNLTSTGTGTTPTALSISNTSSGAITTAIDVSDAEIVTALAVGSNDVTVGGATISSSEFAILDSNISLTTEVTGILPIANGGTGVSTTPTNGQLLIGNGTGYTVANLSEGTGIDIANAAGSITVTNSGVTSITGTANQVIASGATGDVTLSTPQDIATTSTPSFASMTLSAVTNQLTLGTTNTTTISSVAPSASRVYTIPDFGSNDTFVGLSATQTLSNKSLSDATSFIVDSVDPTKRLAFDATNIGASTTLTLGVPTAPGTSDTLCLATKANCAGTAAAIGGSGTANTLTKFTGTYTIGDASITDTGSLVTLTTDVDFTLAGTENIALTNTSAASDQLALNVTGVTADGADAFAIAFTQADDGDATDTNSALNIAVTSSSGDADNLYAINIANITAGTASETALNIGTGWDTAINAGGTAISLAELQILDSNINLASEVTGTLPVGNGGTGATTLTLNGVLYGNATSAIGATTAGTNGQLLLGVTSGAPAFATMSSDATITNAGVLTISADAVALSTDTTGVYVGDVTSGSGISVSGVPAENYTETVSLGSLTANWSQTGAYDIVLNNAGSELQILSADATANFGILDVTTLTGDRTYTFPNETGTVCLSTNNCGFAGGTNYWQLGTQGIAPYNTTLDLFVGGTATASATFVVNALTGNVQLDGDLTVSGNDIFDAGSNTMLSGNGTGSIDAIAPLANGTLLDLSAITHSTTAVMGLKLPQNSTLLNGPSTGEGFMAYDTTIKKPYYWNGSAWVDFSGASTTLQESYNNDANGSDTIIALTSNDDSLIFRNPASAGTDSGYVLFLDQLNTGALDTLRLSNAGTGSELAFTSTTPNVAVADTGTLTFTDGTNTLLTLADNSNAGDVTSTGDIQVGGGDLTTDETTFNLINATATTLNIGGAATTAFNIGAGTGAFTAINLGTGNGGNGINIGSGSGSNTIAIGGGTGTIAFNSGDWDIGTTGDMTGIGSITMDGRLDTAAHANNTGLNFPTFAGAPSAVTGTVEGDVVYNTTGDTLYVYDGAAFTQIGGGGYSGWTLSDGSTTAAIGSGEQVNFTGGDGITTTATDATPNILDLDFNSTELNALTWGDSSQASNVWTYALSGSNDPTLTFADGMISTSHDLTITGGDIVGANSAQIDLGEAVSGDIQLYANGDTSDYLFLNTATDLPSLMWETGMTTNDAGVRLSASDDTGQLQYRDQNSATWVNFDDFGLASSDYWQLGTQGIAPYNLTLDTYFGGTATASAQLRIAGIETTGGNILDINSDTITTGTVADINSSSLISGELLKLSTTGNTFTTGQLLEVSSTATSLTSGNLGLFDWSPSSWATASGDLVKINIGQYGDLTGNLFGIYDNGSPLFTISPSQVTDYLPTQFTAAGDVSFSYDINMTNQTSSQLESLGPYSIVVGESFESNDLTLKTYNAGDVVINPSGSTSGYAIISDADPTLIFDTATATDTDFWVGVVEDAGSDDDDYFRIGDGTTPGSNVFLTIDTNGLVGIGTSSPISRLHVATNTTTLTGKAAAIFDQLESQDILTASASGTTRFTISNGGDINFSGGDITGANSAVIDLGESSTNGTGMIDLYANGDISDYLYANTASDLPSLMWETGMTTNDAGVRLSASDDTGQLQYRDQNNATWVNFDDFGLASSDYWQLGTQGIAPYNLTLDVYFGGVATASAQARVQA</sequence>
<dbReference type="InterPro" id="IPR009061">
    <property type="entry name" value="DNA-bd_dom_put_sf"/>
</dbReference>